<evidence type="ECO:0000313" key="13">
    <source>
        <dbReference type="Proteomes" id="UP000054477"/>
    </source>
</evidence>
<keyword evidence="6" id="KW-0807">Transducer</keyword>
<dbReference type="CDD" id="cd00275">
    <property type="entry name" value="C2_PLC_like"/>
    <property type="match status" value="1"/>
</dbReference>
<feature type="compositionally biased region" description="Basic and acidic residues" evidence="8">
    <location>
        <begin position="722"/>
        <end position="731"/>
    </location>
</feature>
<dbReference type="Pfam" id="PF00388">
    <property type="entry name" value="PI-PLC-X"/>
    <property type="match status" value="1"/>
</dbReference>
<dbReference type="Gene3D" id="2.60.40.150">
    <property type="entry name" value="C2 domain"/>
    <property type="match status" value="1"/>
</dbReference>
<dbReference type="InterPro" id="IPR011993">
    <property type="entry name" value="PH-like_dom_sf"/>
</dbReference>
<dbReference type="InterPro" id="IPR000008">
    <property type="entry name" value="C2_dom"/>
</dbReference>
<dbReference type="AlphaFoldDB" id="A0A0C9XZZ8"/>
<protein>
    <recommendedName>
        <fullName evidence="2 7">Phosphoinositide phospholipase C</fullName>
        <ecNumber evidence="2 7">3.1.4.11</ecNumber>
    </recommendedName>
</protein>
<feature type="region of interest" description="Disordered" evidence="8">
    <location>
        <begin position="1"/>
        <end position="168"/>
    </location>
</feature>
<accession>A0A0C9XZZ8</accession>
<dbReference type="InterPro" id="IPR002048">
    <property type="entry name" value="EF_hand_dom"/>
</dbReference>
<dbReference type="EMBL" id="KN838608">
    <property type="protein sequence ID" value="KIK01363.1"/>
    <property type="molecule type" value="Genomic_DNA"/>
</dbReference>
<organism evidence="12 13">
    <name type="scientific">Laccaria amethystina LaAM-08-1</name>
    <dbReference type="NCBI Taxonomy" id="1095629"/>
    <lineage>
        <taxon>Eukaryota</taxon>
        <taxon>Fungi</taxon>
        <taxon>Dikarya</taxon>
        <taxon>Basidiomycota</taxon>
        <taxon>Agaricomycotina</taxon>
        <taxon>Agaricomycetes</taxon>
        <taxon>Agaricomycetidae</taxon>
        <taxon>Agaricales</taxon>
        <taxon>Agaricineae</taxon>
        <taxon>Hydnangiaceae</taxon>
        <taxon>Laccaria</taxon>
    </lineage>
</organism>
<dbReference type="InterPro" id="IPR001711">
    <property type="entry name" value="PLipase_C_Pinositol-sp_Y"/>
</dbReference>
<evidence type="ECO:0000256" key="4">
    <source>
        <dbReference type="ARBA" id="ARBA00022963"/>
    </source>
</evidence>
<sequence>MEDPSRMLRRAGNLLTSNGQPVKELDVDSEVPRLPGSPPPPRHKIGLGASIKRRLQEVVGGSTGRSRSAGGLERSTRAPTPSTDTGKGHVGGSHARSLSDIPIASTPIFDHAKSGPTPSTALAPALSDKRHSAGAQLSSVPEVSILSGEQEVTSPVPEQPTASSSAPQLKDVLVPQLLQQGTPMTKVSAKKHKKFVFRLDADLGQIVWESVSKQQKIIPIENIKEIRTGSDARYYRQQFQLAQEYEDRWLTIVYILDGAYKTLHLIVATKDVFQIWNKTLRELHAIRQELMRGIGNIEVREALWEKQHWAGEERDQKLTFEEIVRLCRRLNINSNQEDLFRLFTRADTQHRGFLDFDDFRRFVKLLKGRPEIDRLYKKLKVDGEGVFDSATFEKFMRDKQKSTLSRDELQAVFDKYTKNTDSATTMSVDSFSSFLLSPDNCAFSDQHSKVFHDMTRPLSEYFVSSSHNTYLVGHQLIGDSTIEGYIRALLHSCRSVELDIFDGDHEPMIYHGKTLTSKVSLREVCEVIKKYGFVASPYPIILSAEVHCSLAQQDMIAAIMIEVFEDTLVQEPLEELADGRKIEVLPSPEQLKGKILLKTKNLFLQGQDPVVGSDVFLTDISASSTSDSEAWVEVTQDPSAVFGGRKRRSESDNVKDQLLKARRTVLKRVRSVGKASSSSASSSTTPRRAHSPAPSPHLPAIPVSPIPIETALKPPSTNSARRPSDTSELPRPKPKMSLALVALLVYTVGVKCRGINKKEDYAPVHMFSLSENAANKMLKFGMMDLVKHTRTHMVRIYPKGTRLSSTNYEPHRFWCAGAQLVAMNWQTFDLGYMINHAMFQRNGRSGFVLKPLALRIGSKDLLSKRTQHRFDVTIISAQQLPRPKNSSGHEIMDKSVIDPYVQVTIHVPDWPWVPNHGSGRKPTSGELPSPSQMAAGGGGLGSPSTPRRLISCRTNAVKNNGFNPVWEEKLRIPFECVGDMMDLVFVRFVVRRQEDKDQEEPVAVYCAPLGSLEHGYRHLPLHDSQLSQYLFSTLFVKINITIVEA</sequence>
<dbReference type="InterPro" id="IPR000909">
    <property type="entry name" value="PLipase_C_PInositol-sp_X_dom"/>
</dbReference>
<dbReference type="Gene3D" id="2.30.29.30">
    <property type="entry name" value="Pleckstrin-homology domain (PH domain)/Phosphotyrosine-binding domain (PTB)"/>
    <property type="match status" value="1"/>
</dbReference>
<dbReference type="Pfam" id="PF00387">
    <property type="entry name" value="PI-PLC-Y"/>
    <property type="match status" value="1"/>
</dbReference>
<dbReference type="Pfam" id="PF09279">
    <property type="entry name" value="EF-hand_like"/>
    <property type="match status" value="1"/>
</dbReference>
<dbReference type="InterPro" id="IPR017946">
    <property type="entry name" value="PLC-like_Pdiesterase_TIM-brl"/>
</dbReference>
<comment type="catalytic activity">
    <reaction evidence="7">
        <text>a 1,2-diacyl-sn-glycero-3-phospho-(1D-myo-inositol-4,5-bisphosphate) + H2O = 1D-myo-inositol 1,4,5-trisphosphate + a 1,2-diacyl-sn-glycerol + H(+)</text>
        <dbReference type="Rhea" id="RHEA:33179"/>
        <dbReference type="ChEBI" id="CHEBI:15377"/>
        <dbReference type="ChEBI" id="CHEBI:15378"/>
        <dbReference type="ChEBI" id="CHEBI:17815"/>
        <dbReference type="ChEBI" id="CHEBI:58456"/>
        <dbReference type="ChEBI" id="CHEBI:203600"/>
        <dbReference type="EC" id="3.1.4.11"/>
    </reaction>
</comment>
<evidence type="ECO:0000256" key="5">
    <source>
        <dbReference type="ARBA" id="ARBA00023098"/>
    </source>
</evidence>
<dbReference type="PRINTS" id="PR00390">
    <property type="entry name" value="PHPHLIPASEC"/>
</dbReference>
<dbReference type="GO" id="GO:0005509">
    <property type="term" value="F:calcium ion binding"/>
    <property type="evidence" value="ECO:0007669"/>
    <property type="project" value="InterPro"/>
</dbReference>
<dbReference type="SUPFAM" id="SSF47473">
    <property type="entry name" value="EF-hand"/>
    <property type="match status" value="1"/>
</dbReference>
<dbReference type="InterPro" id="IPR001192">
    <property type="entry name" value="PI-PLC_fam"/>
</dbReference>
<keyword evidence="3 7" id="KW-0378">Hydrolase</keyword>
<dbReference type="GO" id="GO:0048015">
    <property type="term" value="P:phosphatidylinositol-mediated signaling"/>
    <property type="evidence" value="ECO:0007669"/>
    <property type="project" value="TreeGrafter"/>
</dbReference>
<evidence type="ECO:0000256" key="7">
    <source>
        <dbReference type="RuleBase" id="RU361133"/>
    </source>
</evidence>
<dbReference type="PROSITE" id="PS50004">
    <property type="entry name" value="C2"/>
    <property type="match status" value="1"/>
</dbReference>
<feature type="domain" description="PI-PLC Y-box" evidence="10">
    <location>
        <begin position="740"/>
        <end position="855"/>
    </location>
</feature>
<dbReference type="SUPFAM" id="SSF49562">
    <property type="entry name" value="C2 domain (Calcium/lipid-binding domain, CaLB)"/>
    <property type="match status" value="1"/>
</dbReference>
<name>A0A0C9XZZ8_9AGAR</name>
<dbReference type="InterPro" id="IPR011992">
    <property type="entry name" value="EF-hand-dom_pair"/>
</dbReference>
<dbReference type="CDD" id="cd13360">
    <property type="entry name" value="PH_PLC_fungal"/>
    <property type="match status" value="1"/>
</dbReference>
<feature type="domain" description="C2" evidence="9">
    <location>
        <begin position="850"/>
        <end position="1023"/>
    </location>
</feature>
<feature type="region of interest" description="Disordered" evidence="8">
    <location>
        <begin position="668"/>
        <end position="732"/>
    </location>
</feature>
<dbReference type="PROSITE" id="PS50007">
    <property type="entry name" value="PIPLC_X_DOMAIN"/>
    <property type="match status" value="1"/>
</dbReference>
<dbReference type="Gene3D" id="1.10.238.10">
    <property type="entry name" value="EF-hand"/>
    <property type="match status" value="2"/>
</dbReference>
<dbReference type="SMART" id="SM00239">
    <property type="entry name" value="C2"/>
    <property type="match status" value="1"/>
</dbReference>
<dbReference type="InterPro" id="IPR035892">
    <property type="entry name" value="C2_domain_sf"/>
</dbReference>
<dbReference type="GO" id="GO:0016042">
    <property type="term" value="P:lipid catabolic process"/>
    <property type="evidence" value="ECO:0007669"/>
    <property type="project" value="UniProtKB-KW"/>
</dbReference>
<evidence type="ECO:0000259" key="11">
    <source>
        <dbReference type="PROSITE" id="PS50222"/>
    </source>
</evidence>
<dbReference type="SMART" id="SM00149">
    <property type="entry name" value="PLCYc"/>
    <property type="match status" value="1"/>
</dbReference>
<reference evidence="12 13" key="1">
    <citation type="submission" date="2014-04" db="EMBL/GenBank/DDBJ databases">
        <authorList>
            <consortium name="DOE Joint Genome Institute"/>
            <person name="Kuo A."/>
            <person name="Kohler A."/>
            <person name="Nagy L.G."/>
            <person name="Floudas D."/>
            <person name="Copeland A."/>
            <person name="Barry K.W."/>
            <person name="Cichocki N."/>
            <person name="Veneault-Fourrey C."/>
            <person name="LaButti K."/>
            <person name="Lindquist E.A."/>
            <person name="Lipzen A."/>
            <person name="Lundell T."/>
            <person name="Morin E."/>
            <person name="Murat C."/>
            <person name="Sun H."/>
            <person name="Tunlid A."/>
            <person name="Henrissat B."/>
            <person name="Grigoriev I.V."/>
            <person name="Hibbett D.S."/>
            <person name="Martin F."/>
            <person name="Nordberg H.P."/>
            <person name="Cantor M.N."/>
            <person name="Hua S.X."/>
        </authorList>
    </citation>
    <scope>NUCLEOTIDE SEQUENCE [LARGE SCALE GENOMIC DNA]</scope>
    <source>
        <strain evidence="12 13">LaAM-08-1</strain>
    </source>
</reference>
<dbReference type="InterPro" id="IPR001849">
    <property type="entry name" value="PH_domain"/>
</dbReference>
<dbReference type="PANTHER" id="PTHR10336">
    <property type="entry name" value="PHOSPHOINOSITIDE-SPECIFIC PHOSPHOLIPASE C FAMILY PROTEIN"/>
    <property type="match status" value="1"/>
</dbReference>
<dbReference type="PROSITE" id="PS50222">
    <property type="entry name" value="EF_HAND_2"/>
    <property type="match status" value="1"/>
</dbReference>
<dbReference type="Pfam" id="PF00168">
    <property type="entry name" value="C2"/>
    <property type="match status" value="2"/>
</dbReference>
<feature type="region of interest" description="Disordered" evidence="8">
    <location>
        <begin position="912"/>
        <end position="945"/>
    </location>
</feature>
<dbReference type="SUPFAM" id="SSF50729">
    <property type="entry name" value="PH domain-like"/>
    <property type="match status" value="1"/>
</dbReference>
<dbReference type="SUPFAM" id="SSF51695">
    <property type="entry name" value="PLC-like phosphodiesterases"/>
    <property type="match status" value="1"/>
</dbReference>
<dbReference type="Pfam" id="PF16457">
    <property type="entry name" value="PH_12"/>
    <property type="match status" value="1"/>
</dbReference>
<comment type="cofactor">
    <cofactor evidence="1">
        <name>Ca(2+)</name>
        <dbReference type="ChEBI" id="CHEBI:29108"/>
    </cofactor>
</comment>
<dbReference type="HOGENOM" id="CLU_002738_1_2_1"/>
<evidence type="ECO:0000256" key="8">
    <source>
        <dbReference type="SAM" id="MobiDB-lite"/>
    </source>
</evidence>
<dbReference type="PROSITE" id="PS50008">
    <property type="entry name" value="PIPLC_Y_DOMAIN"/>
    <property type="match status" value="1"/>
</dbReference>
<evidence type="ECO:0000259" key="10">
    <source>
        <dbReference type="PROSITE" id="PS50008"/>
    </source>
</evidence>
<dbReference type="PANTHER" id="PTHR10336:SF36">
    <property type="entry name" value="1-PHOSPHATIDYLINOSITOL 4,5-BISPHOSPHATE PHOSPHODIESTERASE BETA-4"/>
    <property type="match status" value="1"/>
</dbReference>
<evidence type="ECO:0000313" key="12">
    <source>
        <dbReference type="EMBL" id="KIK01363.1"/>
    </source>
</evidence>
<dbReference type="InterPro" id="IPR015359">
    <property type="entry name" value="PLC_EF-hand-like"/>
</dbReference>
<feature type="compositionally biased region" description="Pro residues" evidence="8">
    <location>
        <begin position="693"/>
        <end position="705"/>
    </location>
</feature>
<evidence type="ECO:0000256" key="2">
    <source>
        <dbReference type="ARBA" id="ARBA00012368"/>
    </source>
</evidence>
<dbReference type="CDD" id="cd16207">
    <property type="entry name" value="EFh_ScPlc1p_like"/>
    <property type="match status" value="1"/>
</dbReference>
<gene>
    <name evidence="12" type="ORF">K443DRAFT_98848</name>
</gene>
<dbReference type="STRING" id="1095629.A0A0C9XZZ8"/>
<evidence type="ECO:0000256" key="6">
    <source>
        <dbReference type="ARBA" id="ARBA00023224"/>
    </source>
</evidence>
<dbReference type="Proteomes" id="UP000054477">
    <property type="component" value="Unassembled WGS sequence"/>
</dbReference>
<evidence type="ECO:0000256" key="3">
    <source>
        <dbReference type="ARBA" id="ARBA00022801"/>
    </source>
</evidence>
<evidence type="ECO:0000256" key="1">
    <source>
        <dbReference type="ARBA" id="ARBA00001913"/>
    </source>
</evidence>
<dbReference type="GO" id="GO:0051209">
    <property type="term" value="P:release of sequestered calcium ion into cytosol"/>
    <property type="evidence" value="ECO:0007669"/>
    <property type="project" value="TreeGrafter"/>
</dbReference>
<dbReference type="OrthoDB" id="269822at2759"/>
<feature type="domain" description="EF-hand" evidence="11">
    <location>
        <begin position="334"/>
        <end position="369"/>
    </location>
</feature>
<keyword evidence="13" id="KW-1185">Reference proteome</keyword>
<dbReference type="CDD" id="cd08598">
    <property type="entry name" value="PI-PLC1c_yeast"/>
    <property type="match status" value="1"/>
</dbReference>
<proteinExistence type="predicted"/>
<dbReference type="SMART" id="SM00148">
    <property type="entry name" value="PLCXc"/>
    <property type="match status" value="1"/>
</dbReference>
<evidence type="ECO:0000259" key="9">
    <source>
        <dbReference type="PROSITE" id="PS50004"/>
    </source>
</evidence>
<reference evidence="13" key="2">
    <citation type="submission" date="2015-01" db="EMBL/GenBank/DDBJ databases">
        <title>Evolutionary Origins and Diversification of the Mycorrhizal Mutualists.</title>
        <authorList>
            <consortium name="DOE Joint Genome Institute"/>
            <consortium name="Mycorrhizal Genomics Consortium"/>
            <person name="Kohler A."/>
            <person name="Kuo A."/>
            <person name="Nagy L.G."/>
            <person name="Floudas D."/>
            <person name="Copeland A."/>
            <person name="Barry K.W."/>
            <person name="Cichocki N."/>
            <person name="Veneault-Fourrey C."/>
            <person name="LaButti K."/>
            <person name="Lindquist E.A."/>
            <person name="Lipzen A."/>
            <person name="Lundell T."/>
            <person name="Morin E."/>
            <person name="Murat C."/>
            <person name="Riley R."/>
            <person name="Ohm R."/>
            <person name="Sun H."/>
            <person name="Tunlid A."/>
            <person name="Henrissat B."/>
            <person name="Grigoriev I.V."/>
            <person name="Hibbett D.S."/>
            <person name="Martin F."/>
        </authorList>
    </citation>
    <scope>NUCLEOTIDE SEQUENCE [LARGE SCALE GENOMIC DNA]</scope>
    <source>
        <strain evidence="13">LaAM-08-1</strain>
    </source>
</reference>
<keyword evidence="4 7" id="KW-0442">Lipid degradation</keyword>
<dbReference type="GO" id="GO:0004435">
    <property type="term" value="F:phosphatidylinositol-4,5-bisphosphate phospholipase C activity"/>
    <property type="evidence" value="ECO:0007669"/>
    <property type="project" value="UniProtKB-EC"/>
</dbReference>
<dbReference type="Gene3D" id="3.20.20.190">
    <property type="entry name" value="Phosphatidylinositol (PI) phosphodiesterase"/>
    <property type="match status" value="1"/>
</dbReference>
<keyword evidence="5 7" id="KW-0443">Lipid metabolism</keyword>
<dbReference type="InterPro" id="IPR037755">
    <property type="entry name" value="Plc1_PH"/>
</dbReference>
<dbReference type="EC" id="3.1.4.11" evidence="2 7"/>